<evidence type="ECO:0000256" key="8">
    <source>
        <dbReference type="ARBA" id="ARBA00022912"/>
    </source>
</evidence>
<evidence type="ECO:0000256" key="3">
    <source>
        <dbReference type="ARBA" id="ARBA00013064"/>
    </source>
</evidence>
<feature type="domain" description="Tyrosine-protein phosphatase" evidence="17">
    <location>
        <begin position="1431"/>
        <end position="1686"/>
    </location>
</feature>
<dbReference type="EC" id="3.1.3.48" evidence="3"/>
<dbReference type="FunCoup" id="H2YZU6">
    <property type="interactions" value="9"/>
</dbReference>
<dbReference type="SMART" id="SM00060">
    <property type="entry name" value="FN3"/>
    <property type="match status" value="8"/>
</dbReference>
<keyword evidence="9 16" id="KW-1133">Transmembrane helix</keyword>
<organism evidence="21 22">
    <name type="scientific">Ciona savignyi</name>
    <name type="common">Pacific transparent sea squirt</name>
    <dbReference type="NCBI Taxonomy" id="51511"/>
    <lineage>
        <taxon>Eukaryota</taxon>
        <taxon>Metazoa</taxon>
        <taxon>Chordata</taxon>
        <taxon>Tunicata</taxon>
        <taxon>Ascidiacea</taxon>
        <taxon>Phlebobranchia</taxon>
        <taxon>Cionidae</taxon>
        <taxon>Ciona</taxon>
    </lineage>
</organism>
<dbReference type="SUPFAM" id="SSF52799">
    <property type="entry name" value="(Phosphotyrosine protein) phosphatases II"/>
    <property type="match status" value="2"/>
</dbReference>
<accession>H2YZU6</accession>
<feature type="domain" description="Fibronectin type-III" evidence="20">
    <location>
        <begin position="906"/>
        <end position="1001"/>
    </location>
</feature>
<evidence type="ECO:0000313" key="22">
    <source>
        <dbReference type="Proteomes" id="UP000007875"/>
    </source>
</evidence>
<keyword evidence="10 16" id="KW-0472">Membrane</keyword>
<keyword evidence="22" id="KW-1185">Reference proteome</keyword>
<keyword evidence="5" id="KW-0732">Signal</keyword>
<dbReference type="PRINTS" id="PR00700">
    <property type="entry name" value="PRTYPHPHTASE"/>
</dbReference>
<feature type="domain" description="Tyrosine specific protein phosphatases" evidence="18">
    <location>
        <begin position="1895"/>
        <end position="1967"/>
    </location>
</feature>
<dbReference type="SMART" id="SM00194">
    <property type="entry name" value="PTPc"/>
    <property type="match status" value="2"/>
</dbReference>
<evidence type="ECO:0000256" key="12">
    <source>
        <dbReference type="ARBA" id="ARBA00023170"/>
    </source>
</evidence>
<dbReference type="OMA" id="KPHTEYA"/>
<dbReference type="FunFam" id="2.60.40.10:FF:000036">
    <property type="entry name" value="receptor-type tyrosine-protein phosphatase delta isoform X1"/>
    <property type="match status" value="1"/>
</dbReference>
<evidence type="ECO:0000313" key="21">
    <source>
        <dbReference type="Ensembl" id="ENSCSAVP00000010858.1"/>
    </source>
</evidence>
<dbReference type="Gene3D" id="2.60.40.10">
    <property type="entry name" value="Immunoglobulins"/>
    <property type="match status" value="11"/>
</dbReference>
<dbReference type="InterPro" id="IPR003598">
    <property type="entry name" value="Ig_sub2"/>
</dbReference>
<evidence type="ECO:0000256" key="9">
    <source>
        <dbReference type="ARBA" id="ARBA00022989"/>
    </source>
</evidence>
<dbReference type="FunFam" id="2.60.40.10:FF:000023">
    <property type="entry name" value="receptor-type tyrosine-protein phosphatase delta isoform X2"/>
    <property type="match status" value="1"/>
</dbReference>
<evidence type="ECO:0000256" key="14">
    <source>
        <dbReference type="ARBA" id="ARBA00023319"/>
    </source>
</evidence>
<dbReference type="Pfam" id="PF00041">
    <property type="entry name" value="fn3"/>
    <property type="match status" value="6"/>
</dbReference>
<dbReference type="PANTHER" id="PTHR46957:SF6">
    <property type="entry name" value="PROTEIN-TYROSINE-PHOSPHATASE"/>
    <property type="match status" value="1"/>
</dbReference>
<dbReference type="HOGENOM" id="CLU_001645_4_3_1"/>
<keyword evidence="13" id="KW-0325">Glycoprotein</keyword>
<feature type="domain" description="Fibronectin type-III" evidence="20">
    <location>
        <begin position="691"/>
        <end position="790"/>
    </location>
</feature>
<dbReference type="InterPro" id="IPR000242">
    <property type="entry name" value="PTP_cat"/>
</dbReference>
<dbReference type="FunFam" id="3.90.190.10:FF:000002">
    <property type="entry name" value="receptor-type tyrosine-protein phosphatase delta isoform X2"/>
    <property type="match status" value="1"/>
</dbReference>
<dbReference type="PRINTS" id="PR00014">
    <property type="entry name" value="FNTYPEIII"/>
</dbReference>
<sequence length="1985" mass="222339">APVITNAPESQTGVAKGTLALICNATGNPRPRIDWRKDNKEISKNRYRIVPYVFESGSGSVLWIAPARKKKDKARYTCVASNRLGDVSESADVHFYDEEATPSGFPHIDINPTVKTVERSRAVSMECGISGSPTPSIRWFRNYQPLYLNGTRIRMDPITGSLIISTSNDTDNGKYHCSGTNVHGTVFSKGTSIYVKERIVYPRFSIPPRKSYDVKINDPFNLTCVAVGSPMPVVKWQKQTSGGLVDVWPLKGMPPIVGMNVYHMQRVTESANYTCVAKSRISTITTTTEVTVKSVPKAPTNVHQYSDATSTTLSVAWDSGDLPPATVTGYTVFYRVMGSTTPYQYIDQISSESFTITGLQPYTEYDVVLMASNAQGQGNTTQPVYLRTAEAAPRSAPREVGAYLYQTNTIMVTWLEPQHPNGVISSYNVYYTSNPSLPVSEWMDVPVRNDRRLTALRRLVPHVTYSIRVSATNGAGESPYSDIAVVKTTHGVPPQPRNFHGEAASTTSIHLTWDRPNWGGASSFDITSYMVFYNCSSPSCSSQITFEPVKEFTLGRLRPNTRYDIRLAAQTVHGVGAETSMISVSTLSDVPSAPPEHLVVSPIDATSIRVTWEPPAKESRNGELTHYTVYYRQHGLESAAADMQVNGTSVVVQGLQPYTEYDVWLTASTTVGEGPRANAVVTTSQSTPAAPPSDVDLQALNSSAVRVRWSPLPTHHRNGDIRGYQIAVQHYRCDGSTNLNAAKYQQNCGGVESTITKLRPKTRYSVSVSAFTVRGAGPASPPKYVTTLGEVPNAPRLEARRADNGKAQLRWSSPVLPKGRITGYALRYRCQEEGANAMCPWKTRLFDHNVEQFTPEDVIPGWTYQFFLSASNSDGPGVEASAQINLPPIAPSDAPANLSATTVLDVPGKDGSSPPTPYALNITWSPLTRTQSNGRILEYALYWSPSTIGSSQPERLLTNRTYYWFINVLPNQKYEFNVAAVNSAGEGDRSPGLIVTVTPPLHPTDPRRKSNITISDLGLAEVSTTTVWLRWLPPSGIDVDSYKLLYTCGHIPCLIYCSFQISSNFIILIMTCSNHYPHHREANSANVLQQETEIPEVGVRNLRPNTAYNFTVTWAGRWGVGSNIERGLDFIDILLEQFLTHYRSTCRFKMGTSYFCCTKSIVLSGDTDGWPSWLVARTSPQLLHTQPYVLNISEHGTVQVVLSRATNFATVKRYSVVVVPVNKKDVRHPSTLNHEVLVSNSISMKKQMPYITAEFDAIDIEQIFVVGDAINYGGYINQVLVRGLSYKVFLRAMLKTPVSFLSFTSSPVSEIFFIPSSRQSSLNPDPTDPTLLESSSDQLWILGPILAAIVILLIVFIILYTRRKKSKSGNQVKYMKPVSKHVTHEPHIQHDPVKMRRQNCKTPGMMSHPPISIHTFQHHVEQLRANDNLKFSQEYESIDPGQQFTWAQSTLEVNKPKNRYANVISYDHSRLTLSPIDGVPGSDYINANYISGFRRQNAYIATQGPMRETVSDFWRMVWEQRSSIICMMTKCEERCKVKCEQYWPSGGSETYGLISVTLIDELELATYCVRTFNVVKSGLSDRREIKHFQFTAWPDHGVPEHPTPVLNFMRRVKSHHQPDAGPIVVHCSAGVGRAGCFICIDAMLERIKYEETVDVYGQVTCMRAERNYMVQTEDQYIFIHDALLEAINSGNTELPAKDLFNHLHKLTTPDPDHPITGMELEFKRLASNKASASRFVSANLPCNKFKNRLVNILPYEGTRVCLQPIRGVEGSDYINASFIDGYRFVRAYIATQGPLPETTDDFWRTLWEHNSTIVVMLTKLREQGRDKCHQYWPAERSARYQYFVVDPMSEYSMQQYMLREFKVTDARDGQSRTVRQFQFTDWPEQAVPKSGEGFIDFIGQVHKTKEQFGQEGPITIHCSGVGRTGVFITLSLALERMRFENLVDMFQTVKMLRTQRPAMVQTEDQYQFCYRAALEYLGSFDHYAM</sequence>
<dbReference type="FunFam" id="2.60.40.10:FF:000010">
    <property type="entry name" value="receptor-type tyrosine-protein phosphatase delta isoform X1"/>
    <property type="match status" value="1"/>
</dbReference>
<dbReference type="STRING" id="51511.ENSCSAVP00000010858"/>
<evidence type="ECO:0000259" key="17">
    <source>
        <dbReference type="PROSITE" id="PS50055"/>
    </source>
</evidence>
<feature type="domain" description="Tyrosine-protein phosphatase" evidence="17">
    <location>
        <begin position="1718"/>
        <end position="1976"/>
    </location>
</feature>
<evidence type="ECO:0000256" key="15">
    <source>
        <dbReference type="ARBA" id="ARBA00051722"/>
    </source>
</evidence>
<dbReference type="CDD" id="cd14553">
    <property type="entry name" value="R-PTPc-LAR-1"/>
    <property type="match status" value="1"/>
</dbReference>
<feature type="domain" description="Ig-like" evidence="19">
    <location>
        <begin position="202"/>
        <end position="291"/>
    </location>
</feature>
<feature type="domain" description="Tyrosine specific protein phosphatases" evidence="18">
    <location>
        <begin position="1606"/>
        <end position="1677"/>
    </location>
</feature>
<evidence type="ECO:0000256" key="6">
    <source>
        <dbReference type="ARBA" id="ARBA00022737"/>
    </source>
</evidence>
<keyword evidence="14" id="KW-0393">Immunoglobulin domain</keyword>
<keyword evidence="4 16" id="KW-0812">Transmembrane</keyword>
<evidence type="ECO:0000256" key="4">
    <source>
        <dbReference type="ARBA" id="ARBA00022692"/>
    </source>
</evidence>
<dbReference type="FunFam" id="2.60.40.10:FF:000028">
    <property type="entry name" value="Neuronal cell adhesion molecule"/>
    <property type="match status" value="2"/>
</dbReference>
<keyword evidence="8" id="KW-0904">Protein phosphatase</keyword>
<dbReference type="SMART" id="SM00408">
    <property type="entry name" value="IGc2"/>
    <property type="match status" value="3"/>
</dbReference>
<evidence type="ECO:0000256" key="13">
    <source>
        <dbReference type="ARBA" id="ARBA00023180"/>
    </source>
</evidence>
<evidence type="ECO:0000259" key="20">
    <source>
        <dbReference type="PROSITE" id="PS50853"/>
    </source>
</evidence>
<dbReference type="InterPro" id="IPR000387">
    <property type="entry name" value="Tyr_Pase_dom"/>
</dbReference>
<feature type="domain" description="Fibronectin type-III" evidence="20">
    <location>
        <begin position="396"/>
        <end position="491"/>
    </location>
</feature>
<dbReference type="SUPFAM" id="SSF48726">
    <property type="entry name" value="Immunoglobulin"/>
    <property type="match status" value="3"/>
</dbReference>
<dbReference type="FunFam" id="2.60.40.10:FF:003023">
    <property type="entry name" value="Protein tyrosine phosphatase, receptor type, s, a"/>
    <property type="match status" value="1"/>
</dbReference>
<dbReference type="InterPro" id="IPR003595">
    <property type="entry name" value="Tyr_Pase_cat"/>
</dbReference>
<protein>
    <recommendedName>
        <fullName evidence="3">protein-tyrosine-phosphatase</fullName>
        <ecNumber evidence="3">3.1.3.48</ecNumber>
    </recommendedName>
</protein>
<dbReference type="GO" id="GO:0016020">
    <property type="term" value="C:membrane"/>
    <property type="evidence" value="ECO:0007669"/>
    <property type="project" value="UniProtKB-SubCell"/>
</dbReference>
<name>H2YZU6_CIOSA</name>
<dbReference type="InterPro" id="IPR050713">
    <property type="entry name" value="RTP_Phos/Ushers"/>
</dbReference>
<comment type="subcellular location">
    <subcellularLocation>
        <location evidence="1">Membrane</location>
        <topology evidence="1">Single-pass type I membrane protein</topology>
    </subcellularLocation>
</comment>
<evidence type="ECO:0000256" key="11">
    <source>
        <dbReference type="ARBA" id="ARBA00023157"/>
    </source>
</evidence>
<evidence type="ECO:0000256" key="1">
    <source>
        <dbReference type="ARBA" id="ARBA00004479"/>
    </source>
</evidence>
<comment type="catalytic activity">
    <reaction evidence="15">
        <text>O-phospho-L-tyrosyl-[protein] + H2O = L-tyrosyl-[protein] + phosphate</text>
        <dbReference type="Rhea" id="RHEA:10684"/>
        <dbReference type="Rhea" id="RHEA-COMP:10136"/>
        <dbReference type="Rhea" id="RHEA-COMP:20101"/>
        <dbReference type="ChEBI" id="CHEBI:15377"/>
        <dbReference type="ChEBI" id="CHEBI:43474"/>
        <dbReference type="ChEBI" id="CHEBI:46858"/>
        <dbReference type="ChEBI" id="CHEBI:61978"/>
        <dbReference type="EC" id="3.1.3.48"/>
    </reaction>
</comment>
<reference evidence="21" key="2">
    <citation type="submission" date="2025-08" db="UniProtKB">
        <authorList>
            <consortium name="Ensembl"/>
        </authorList>
    </citation>
    <scope>IDENTIFICATION</scope>
</reference>
<feature type="domain" description="Ig-like" evidence="19">
    <location>
        <begin position="106"/>
        <end position="194"/>
    </location>
</feature>
<dbReference type="InterPro" id="IPR036179">
    <property type="entry name" value="Ig-like_dom_sf"/>
</dbReference>
<feature type="domain" description="Fibronectin type-III" evidence="20">
    <location>
        <begin position="298"/>
        <end position="391"/>
    </location>
</feature>
<proteinExistence type="inferred from homology"/>
<dbReference type="FunFam" id="3.90.190.10:FF:000001">
    <property type="entry name" value="Receptor-type tyrosine-protein phosphatase F isoform A"/>
    <property type="match status" value="1"/>
</dbReference>
<dbReference type="InterPro" id="IPR036116">
    <property type="entry name" value="FN3_sf"/>
</dbReference>
<evidence type="ECO:0000256" key="10">
    <source>
        <dbReference type="ARBA" id="ARBA00023136"/>
    </source>
</evidence>
<evidence type="ECO:0000256" key="7">
    <source>
        <dbReference type="ARBA" id="ARBA00022801"/>
    </source>
</evidence>
<dbReference type="PROSITE" id="PS50055">
    <property type="entry name" value="TYR_PHOSPHATASE_PTP"/>
    <property type="match status" value="2"/>
</dbReference>
<dbReference type="Gene3D" id="3.90.190.10">
    <property type="entry name" value="Protein tyrosine phosphatase superfamily"/>
    <property type="match status" value="2"/>
</dbReference>
<keyword evidence="12" id="KW-0675">Receptor</keyword>
<dbReference type="SMART" id="SM00409">
    <property type="entry name" value="IG"/>
    <property type="match status" value="4"/>
</dbReference>
<dbReference type="InterPro" id="IPR007110">
    <property type="entry name" value="Ig-like_dom"/>
</dbReference>
<evidence type="ECO:0000256" key="16">
    <source>
        <dbReference type="SAM" id="Phobius"/>
    </source>
</evidence>
<evidence type="ECO:0000256" key="2">
    <source>
        <dbReference type="ARBA" id="ARBA00010504"/>
    </source>
</evidence>
<dbReference type="InterPro" id="IPR029021">
    <property type="entry name" value="Prot-tyrosine_phosphatase-like"/>
</dbReference>
<reference evidence="22" key="1">
    <citation type="submission" date="2003-08" db="EMBL/GenBank/DDBJ databases">
        <authorList>
            <person name="Birren B."/>
            <person name="Nusbaum C."/>
            <person name="Abebe A."/>
            <person name="Abouelleil A."/>
            <person name="Adekoya E."/>
            <person name="Ait-zahra M."/>
            <person name="Allen N."/>
            <person name="Allen T."/>
            <person name="An P."/>
            <person name="Anderson M."/>
            <person name="Anderson S."/>
            <person name="Arachchi H."/>
            <person name="Armbruster J."/>
            <person name="Bachantsang P."/>
            <person name="Baldwin J."/>
            <person name="Barry A."/>
            <person name="Bayul T."/>
            <person name="Blitshsteyn B."/>
            <person name="Bloom T."/>
            <person name="Blye J."/>
            <person name="Boguslavskiy L."/>
            <person name="Borowsky M."/>
            <person name="Boukhgalter B."/>
            <person name="Brunache A."/>
            <person name="Butler J."/>
            <person name="Calixte N."/>
            <person name="Calvo S."/>
            <person name="Camarata J."/>
            <person name="Campo K."/>
            <person name="Chang J."/>
            <person name="Cheshatsang Y."/>
            <person name="Citroen M."/>
            <person name="Collymore A."/>
            <person name="Considine T."/>
            <person name="Cook A."/>
            <person name="Cooke P."/>
            <person name="Corum B."/>
            <person name="Cuomo C."/>
            <person name="David R."/>
            <person name="Dawoe T."/>
            <person name="Degray S."/>
            <person name="Dodge S."/>
            <person name="Dooley K."/>
            <person name="Dorje P."/>
            <person name="Dorjee K."/>
            <person name="Dorris L."/>
            <person name="Duffey N."/>
            <person name="Dupes A."/>
            <person name="Elkins T."/>
            <person name="Engels R."/>
            <person name="Erickson J."/>
            <person name="Farina A."/>
            <person name="Faro S."/>
            <person name="Ferreira P."/>
            <person name="Fischer H."/>
            <person name="Fitzgerald M."/>
            <person name="Foley K."/>
            <person name="Gage D."/>
            <person name="Galagan J."/>
            <person name="Gearin G."/>
            <person name="Gnerre S."/>
            <person name="Gnirke A."/>
            <person name="Goyette A."/>
            <person name="Graham J."/>
            <person name="Grandbois E."/>
            <person name="Gyaltsen K."/>
            <person name="Hafez N."/>
            <person name="Hagopian D."/>
            <person name="Hagos B."/>
            <person name="Hall J."/>
            <person name="Hatcher B."/>
            <person name="Heller A."/>
            <person name="Higgins H."/>
            <person name="Honan T."/>
            <person name="Horn A."/>
            <person name="Houde N."/>
            <person name="Hughes L."/>
            <person name="Hulme W."/>
            <person name="Husby E."/>
            <person name="Iliev I."/>
            <person name="Jaffe D."/>
            <person name="Jones C."/>
            <person name="Kamal M."/>
            <person name="Kamat A."/>
            <person name="Kamvysselis M."/>
            <person name="Karlsson E."/>
            <person name="Kells C."/>
            <person name="Kieu A."/>
            <person name="Kisner P."/>
            <person name="Kodira C."/>
            <person name="Kulbokas E."/>
            <person name="Labutti K."/>
            <person name="Lama D."/>
            <person name="Landers T."/>
            <person name="Leger J."/>
            <person name="Levine S."/>
            <person name="Lewis D."/>
            <person name="Lewis T."/>
            <person name="Lindblad-toh K."/>
            <person name="Liu X."/>
            <person name="Lokyitsang T."/>
            <person name="Lokyitsang Y."/>
            <person name="Lucien O."/>
            <person name="Lui A."/>
            <person name="Ma L.J."/>
            <person name="Mabbitt R."/>
            <person name="Macdonald J."/>
            <person name="Maclean C."/>
            <person name="Major J."/>
            <person name="Manning J."/>
            <person name="Marabella R."/>
            <person name="Maru K."/>
            <person name="Matthews C."/>
            <person name="Mauceli E."/>
            <person name="Mccarthy M."/>
            <person name="Mcdonough S."/>
            <person name="Mcghee T."/>
            <person name="Meldrim J."/>
            <person name="Meneus L."/>
            <person name="Mesirov J."/>
            <person name="Mihalev A."/>
            <person name="Mihova T."/>
            <person name="Mikkelsen T."/>
            <person name="Mlenga V."/>
            <person name="Moru K."/>
            <person name="Mozes J."/>
            <person name="Mulrain L."/>
            <person name="Munson G."/>
            <person name="Naylor J."/>
            <person name="Newes C."/>
            <person name="Nguyen C."/>
            <person name="Nguyen N."/>
            <person name="Nguyen T."/>
            <person name="Nicol R."/>
            <person name="Nielsen C."/>
            <person name="Nizzari M."/>
            <person name="Norbu C."/>
            <person name="Norbu N."/>
            <person name="O'donnell P."/>
            <person name="Okoawo O."/>
            <person name="O'leary S."/>
            <person name="Omotosho B."/>
            <person name="O'neill K."/>
            <person name="Osman S."/>
            <person name="Parker S."/>
            <person name="Perrin D."/>
            <person name="Phunkhang P."/>
            <person name="Piqani B."/>
            <person name="Purcell S."/>
            <person name="Rachupka T."/>
            <person name="Ramasamy U."/>
            <person name="Rameau R."/>
            <person name="Ray V."/>
            <person name="Raymond C."/>
            <person name="Retta R."/>
            <person name="Richardson S."/>
            <person name="Rise C."/>
            <person name="Rodriguez J."/>
            <person name="Rogers J."/>
            <person name="Rogov P."/>
            <person name="Rutman M."/>
            <person name="Schupbach R."/>
            <person name="Seaman C."/>
            <person name="Settipalli S."/>
            <person name="Sharpe T."/>
            <person name="Sheridan J."/>
            <person name="Sherpa N."/>
            <person name="Shi J."/>
            <person name="Smirnov S."/>
            <person name="Smith C."/>
            <person name="Sougnez C."/>
            <person name="Spencer B."/>
            <person name="Stalker J."/>
            <person name="Stange-thomann N."/>
            <person name="Stavropoulos S."/>
            <person name="Stetson K."/>
            <person name="Stone C."/>
            <person name="Stone S."/>
            <person name="Stubbs M."/>
            <person name="Talamas J."/>
            <person name="Tchuinga P."/>
            <person name="Tenzing P."/>
            <person name="Tesfaye S."/>
            <person name="Theodore J."/>
            <person name="Thoulutsang Y."/>
            <person name="Topham K."/>
            <person name="Towey S."/>
            <person name="Tsamla T."/>
            <person name="Tsomo N."/>
            <person name="Vallee D."/>
            <person name="Vassiliev H."/>
            <person name="Venkataraman V."/>
            <person name="Vinson J."/>
            <person name="Vo A."/>
            <person name="Wade C."/>
            <person name="Wang S."/>
            <person name="Wangchuk T."/>
            <person name="Wangdi T."/>
            <person name="Whittaker C."/>
            <person name="Wilkinson J."/>
            <person name="Wu Y."/>
            <person name="Wyman D."/>
            <person name="Yadav S."/>
            <person name="Yang S."/>
            <person name="Yang X."/>
            <person name="Yeager S."/>
            <person name="Yee E."/>
            <person name="Young G."/>
            <person name="Zainoun J."/>
            <person name="Zembeck L."/>
            <person name="Zimmer A."/>
            <person name="Zody M."/>
            <person name="Lander E."/>
        </authorList>
    </citation>
    <scope>NUCLEOTIDE SEQUENCE [LARGE SCALE GENOMIC DNA]</scope>
</reference>
<dbReference type="PANTHER" id="PTHR46957">
    <property type="entry name" value="CYTOKINE RECEPTOR"/>
    <property type="match status" value="1"/>
</dbReference>
<dbReference type="Proteomes" id="UP000007875">
    <property type="component" value="Unassembled WGS sequence"/>
</dbReference>
<dbReference type="Ensembl" id="ENSCSAVT00000010989.1">
    <property type="protein sequence ID" value="ENSCSAVP00000010858.1"/>
    <property type="gene ID" value="ENSCSAVG00000006363.1"/>
</dbReference>
<feature type="domain" description="Ig-like" evidence="19">
    <location>
        <begin position="2"/>
        <end position="94"/>
    </location>
</feature>
<dbReference type="Pfam" id="PF00102">
    <property type="entry name" value="Y_phosphatase"/>
    <property type="match status" value="2"/>
</dbReference>
<reference evidence="21" key="3">
    <citation type="submission" date="2025-09" db="UniProtKB">
        <authorList>
            <consortium name="Ensembl"/>
        </authorList>
    </citation>
    <scope>IDENTIFICATION</scope>
</reference>
<keyword evidence="7" id="KW-0378">Hydrolase</keyword>
<keyword evidence="6" id="KW-0677">Repeat</keyword>
<evidence type="ECO:0000256" key="5">
    <source>
        <dbReference type="ARBA" id="ARBA00022729"/>
    </source>
</evidence>
<dbReference type="InterPro" id="IPR003599">
    <property type="entry name" value="Ig_sub"/>
</dbReference>
<dbReference type="GeneTree" id="ENSGT00940000166904"/>
<evidence type="ECO:0000259" key="18">
    <source>
        <dbReference type="PROSITE" id="PS50056"/>
    </source>
</evidence>
<dbReference type="CDD" id="cd00063">
    <property type="entry name" value="FN3"/>
    <property type="match status" value="7"/>
</dbReference>
<dbReference type="PROSITE" id="PS50853">
    <property type="entry name" value="FN3"/>
    <property type="match status" value="7"/>
</dbReference>
<dbReference type="eggNOG" id="KOG4228">
    <property type="taxonomic scope" value="Eukaryota"/>
</dbReference>
<comment type="similarity">
    <text evidence="2">Belongs to the protein-tyrosine phosphatase family. Receptor class 2A subfamily.</text>
</comment>
<evidence type="ECO:0000259" key="19">
    <source>
        <dbReference type="PROSITE" id="PS50835"/>
    </source>
</evidence>
<dbReference type="InterPro" id="IPR003961">
    <property type="entry name" value="FN3_dom"/>
</dbReference>
<feature type="domain" description="Fibronectin type-III" evidence="20">
    <location>
        <begin position="495"/>
        <end position="589"/>
    </location>
</feature>
<dbReference type="PROSITE" id="PS50056">
    <property type="entry name" value="TYR_PHOSPHATASE_2"/>
    <property type="match status" value="2"/>
</dbReference>
<keyword evidence="11" id="KW-1015">Disulfide bond</keyword>
<dbReference type="SUPFAM" id="SSF49265">
    <property type="entry name" value="Fibronectin type III"/>
    <property type="match status" value="5"/>
</dbReference>
<feature type="domain" description="Fibronectin type-III" evidence="20">
    <location>
        <begin position="791"/>
        <end position="892"/>
    </location>
</feature>
<dbReference type="Pfam" id="PF13927">
    <property type="entry name" value="Ig_3"/>
    <property type="match status" value="2"/>
</dbReference>
<dbReference type="SMART" id="SM00404">
    <property type="entry name" value="PTPc_motif"/>
    <property type="match status" value="2"/>
</dbReference>
<dbReference type="GO" id="GO:0004725">
    <property type="term" value="F:protein tyrosine phosphatase activity"/>
    <property type="evidence" value="ECO:0007669"/>
    <property type="project" value="UniProtKB-EC"/>
</dbReference>
<feature type="domain" description="Fibronectin type-III" evidence="20">
    <location>
        <begin position="594"/>
        <end position="687"/>
    </location>
</feature>
<dbReference type="InParanoid" id="H2YZU6"/>
<dbReference type="PROSITE" id="PS50835">
    <property type="entry name" value="IG_LIKE"/>
    <property type="match status" value="3"/>
</dbReference>
<dbReference type="InterPro" id="IPR013783">
    <property type="entry name" value="Ig-like_fold"/>
</dbReference>
<feature type="transmembrane region" description="Helical" evidence="16">
    <location>
        <begin position="1339"/>
        <end position="1360"/>
    </location>
</feature>